<keyword evidence="2" id="KW-0808">Transferase</keyword>
<keyword evidence="1" id="KW-0328">Glycosyltransferase</keyword>
<accession>A0ABX2F0P6</accession>
<evidence type="ECO:0000313" key="6">
    <source>
        <dbReference type="Proteomes" id="UP000763557"/>
    </source>
</evidence>
<dbReference type="SUPFAM" id="SSF53756">
    <property type="entry name" value="UDP-Glycosyltransferase/glycogen phosphorylase"/>
    <property type="match status" value="1"/>
</dbReference>
<dbReference type="Pfam" id="PF13439">
    <property type="entry name" value="Glyco_transf_4"/>
    <property type="match status" value="1"/>
</dbReference>
<keyword evidence="6" id="KW-1185">Reference proteome</keyword>
<dbReference type="InterPro" id="IPR028098">
    <property type="entry name" value="Glyco_trans_4-like_N"/>
</dbReference>
<sequence>MASPEPSVLIDATAVPADRGGVGRYVDSLVSALDADGARMSVVCQQRDAELYAKLAPNSRIVPTRESIETRTARLAWEQTTLPGLVRRLRVDVLHSPHYTTPLANPAASVVTLHDATFFTDSPLHSSVKARFFRGWTRVALNRASLCVVPSEATANELVRVARANPRAMEVVRHGVDVERFHQPTLDEIQAARATIGLPRMPYVAFLGALEPRKNVPALIRGFAKACEGRADPPALVLAGQPGWDGQVERALDALPHRLRVIRAGYLPFSQLAGFLGGAELVAYPSLGEGFGLPVLEAMACGACVLTTSRLSLPEVGGDAVAYCGVGAGDIGAALTELLDDPARRATLASAAQRRSKEFSWALCASQHRAVYSRAMAIHRRGL</sequence>
<evidence type="ECO:0000259" key="4">
    <source>
        <dbReference type="Pfam" id="PF13439"/>
    </source>
</evidence>
<feature type="domain" description="Glycosyl transferase family 1" evidence="3">
    <location>
        <begin position="201"/>
        <end position="354"/>
    </location>
</feature>
<comment type="caution">
    <text evidence="5">The sequence shown here is derived from an EMBL/GenBank/DDBJ whole genome shotgun (WGS) entry which is preliminary data.</text>
</comment>
<dbReference type="PANTHER" id="PTHR46401:SF2">
    <property type="entry name" value="GLYCOSYLTRANSFERASE WBBK-RELATED"/>
    <property type="match status" value="1"/>
</dbReference>
<proteinExistence type="predicted"/>
<dbReference type="CDD" id="cd03809">
    <property type="entry name" value="GT4_MtfB-like"/>
    <property type="match status" value="1"/>
</dbReference>
<organism evidence="5 6">
    <name type="scientific">Kibdelosporangium persicum</name>
    <dbReference type="NCBI Taxonomy" id="2698649"/>
    <lineage>
        <taxon>Bacteria</taxon>
        <taxon>Bacillati</taxon>
        <taxon>Actinomycetota</taxon>
        <taxon>Actinomycetes</taxon>
        <taxon>Pseudonocardiales</taxon>
        <taxon>Pseudonocardiaceae</taxon>
        <taxon>Kibdelosporangium</taxon>
    </lineage>
</organism>
<dbReference type="InterPro" id="IPR001296">
    <property type="entry name" value="Glyco_trans_1"/>
</dbReference>
<evidence type="ECO:0000256" key="2">
    <source>
        <dbReference type="ARBA" id="ARBA00022679"/>
    </source>
</evidence>
<reference evidence="5 6" key="1">
    <citation type="submission" date="2020-01" db="EMBL/GenBank/DDBJ databases">
        <title>Kibdelosporangium persica a novel Actinomycetes from a hot desert in Iran.</title>
        <authorList>
            <person name="Safaei N."/>
            <person name="Zaburannyi N."/>
            <person name="Mueller R."/>
            <person name="Wink J."/>
        </authorList>
    </citation>
    <scope>NUCLEOTIDE SEQUENCE [LARGE SCALE GENOMIC DNA]</scope>
    <source>
        <strain evidence="5 6">4NS15</strain>
    </source>
</reference>
<protein>
    <submittedName>
        <fullName evidence="5">Glycosyltransferase involved in cell wall biosynthesis</fullName>
    </submittedName>
</protein>
<evidence type="ECO:0000259" key="3">
    <source>
        <dbReference type="Pfam" id="PF00534"/>
    </source>
</evidence>
<evidence type="ECO:0000313" key="5">
    <source>
        <dbReference type="EMBL" id="NRN64792.1"/>
    </source>
</evidence>
<feature type="domain" description="Glycosyltransferase subfamily 4-like N-terminal" evidence="4">
    <location>
        <begin position="20"/>
        <end position="180"/>
    </location>
</feature>
<dbReference type="Gene3D" id="3.40.50.2000">
    <property type="entry name" value="Glycogen Phosphorylase B"/>
    <property type="match status" value="2"/>
</dbReference>
<dbReference type="Pfam" id="PF00534">
    <property type="entry name" value="Glycos_transf_1"/>
    <property type="match status" value="1"/>
</dbReference>
<dbReference type="EMBL" id="JAAATY010000004">
    <property type="protein sequence ID" value="NRN64792.1"/>
    <property type="molecule type" value="Genomic_DNA"/>
</dbReference>
<dbReference type="PANTHER" id="PTHR46401">
    <property type="entry name" value="GLYCOSYLTRANSFERASE WBBK-RELATED"/>
    <property type="match status" value="1"/>
</dbReference>
<evidence type="ECO:0000256" key="1">
    <source>
        <dbReference type="ARBA" id="ARBA00022676"/>
    </source>
</evidence>
<gene>
    <name evidence="5" type="ORF">GC106_19980</name>
</gene>
<dbReference type="Proteomes" id="UP000763557">
    <property type="component" value="Unassembled WGS sequence"/>
</dbReference>
<name>A0ABX2F0P6_9PSEU</name>